<name>A0A838BDD5_9HYPH</name>
<organism evidence="1 2">
    <name type="scientific">Mesorhizobium neociceri</name>
    <dbReference type="NCBI Taxonomy" id="1307853"/>
    <lineage>
        <taxon>Bacteria</taxon>
        <taxon>Pseudomonadati</taxon>
        <taxon>Pseudomonadota</taxon>
        <taxon>Alphaproteobacteria</taxon>
        <taxon>Hyphomicrobiales</taxon>
        <taxon>Phyllobacteriaceae</taxon>
        <taxon>Mesorhizobium</taxon>
    </lineage>
</organism>
<evidence type="ECO:0000313" key="2">
    <source>
        <dbReference type="Proteomes" id="UP000558284"/>
    </source>
</evidence>
<sequence>MKNSDRSSASSKRLELSVDDLAIAVEMSRVRTVRLTSKVLNNMPDSEMQIRELLRKNLLYCASVHGALCSDRDGSLLLWADIDHAHGDTAVTRERIMAFYKAAVHWGGTCRRHRRIKQSPLCRNEYIPRDLDLWRNVCDPARERIDSKDLDGSMARARQTIAQMESLLSEGREQLGRQADLLDELGITGDINSALLEAQGQGFRQTENRERQAVLGDIIRVTSNQLPVGGPRVSPTRQRV</sequence>
<dbReference type="AlphaFoldDB" id="A0A838BDD5"/>
<dbReference type="InterPro" id="IPR010261">
    <property type="entry name" value="Tir_chaperone"/>
</dbReference>
<dbReference type="RefSeq" id="WP_027038469.1">
    <property type="nucleotide sequence ID" value="NZ_JACDTY010000017.1"/>
</dbReference>
<dbReference type="Proteomes" id="UP000558284">
    <property type="component" value="Unassembled WGS sequence"/>
</dbReference>
<accession>A0A838BDD5</accession>
<proteinExistence type="predicted"/>
<gene>
    <name evidence="1" type="ORF">H0241_27190</name>
</gene>
<dbReference type="Pfam" id="PF05932">
    <property type="entry name" value="CesT"/>
    <property type="match status" value="1"/>
</dbReference>
<comment type="caution">
    <text evidence="1">The sequence shown here is derived from an EMBL/GenBank/DDBJ whole genome shotgun (WGS) entry which is preliminary data.</text>
</comment>
<keyword evidence="2" id="KW-1185">Reference proteome</keyword>
<protein>
    <submittedName>
        <fullName evidence="1">CesT family type III secretion system chaperone</fullName>
    </submittedName>
</protein>
<evidence type="ECO:0000313" key="1">
    <source>
        <dbReference type="EMBL" id="MBA1143901.1"/>
    </source>
</evidence>
<reference evidence="1 2" key="1">
    <citation type="submission" date="2020-07" db="EMBL/GenBank/DDBJ databases">
        <title>Definition of the novel symbiovar canariense within Mesorhizobium novociceri, a new species of genus Mesorhizobium nodulating Cicer canariense in the Caldera de Taburiente National Park (La Palma, Canary Islands).</title>
        <authorList>
            <person name="Leon-Barrios M."/>
            <person name="Perez-Yepez J."/>
            <person name="Flores-Felix J.D."/>
            <person name="Ramirez-Baena M.H."/>
            <person name="Pulido-Suarez L."/>
            <person name="Igual J.M."/>
            <person name="Velazquez E."/>
            <person name="Peix A."/>
        </authorList>
    </citation>
    <scope>NUCLEOTIDE SEQUENCE [LARGE SCALE GENOMIC DNA]</scope>
    <source>
        <strain evidence="1 2">CCANP35</strain>
    </source>
</reference>
<dbReference type="EMBL" id="JACDTY010000017">
    <property type="protein sequence ID" value="MBA1143901.1"/>
    <property type="molecule type" value="Genomic_DNA"/>
</dbReference>